<reference evidence="2 3" key="1">
    <citation type="submission" date="2023-10" db="EMBL/GenBank/DDBJ databases">
        <title>Veillonella sp. nov., isolated from a pig farm feces dump.</title>
        <authorList>
            <person name="Chang Y.-H."/>
        </authorList>
    </citation>
    <scope>NUCLEOTIDE SEQUENCE [LARGE SCALE GENOMIC DNA]</scope>
    <source>
        <strain evidence="2 3">YH-vei2233</strain>
    </source>
</reference>
<name>A0ABU3Z8J0_9FIRM</name>
<organism evidence="2 3">
    <name type="scientific">Veillonella absiana</name>
    <dbReference type="NCBI Taxonomy" id="3079305"/>
    <lineage>
        <taxon>Bacteria</taxon>
        <taxon>Bacillati</taxon>
        <taxon>Bacillota</taxon>
        <taxon>Negativicutes</taxon>
        <taxon>Veillonellales</taxon>
        <taxon>Veillonellaceae</taxon>
        <taxon>Veillonella</taxon>
    </lineage>
</organism>
<feature type="transmembrane region" description="Helical" evidence="1">
    <location>
        <begin position="73"/>
        <end position="98"/>
    </location>
</feature>
<feature type="transmembrane region" description="Helical" evidence="1">
    <location>
        <begin position="246"/>
        <end position="269"/>
    </location>
</feature>
<keyword evidence="1" id="KW-0812">Transmembrane</keyword>
<keyword evidence="3" id="KW-1185">Reference proteome</keyword>
<dbReference type="Proteomes" id="UP001272515">
    <property type="component" value="Unassembled WGS sequence"/>
</dbReference>
<proteinExistence type="predicted"/>
<comment type="caution">
    <text evidence="2">The sequence shown here is derived from an EMBL/GenBank/DDBJ whole genome shotgun (WGS) entry which is preliminary data.</text>
</comment>
<dbReference type="RefSeq" id="WP_317329746.1">
    <property type="nucleotide sequence ID" value="NZ_JAWJZA010000002.1"/>
</dbReference>
<sequence length="270" mass="31474">MIDLTGVDIIGWAWKLFGMLIFFEPHVQSYTNTLLELHTQGRIQQEQHNQELLADGKARCNWRHYLQLVRRCISIFTTAIVFWLLPGIFVYFLGYQLFYKLIGTSVVSHLSPDSFDMIWFVAKNFVRVVLGLFIIQLVGLVDISHPLRTYTFWRSHIKDGTIARPILEQYIERNPNGFISYLLTWVLILTNTWRSTWGYGLSVVICCWVLFPLSNPLVSMIEGFFLGLIVWRVCRRYMPTTGSVKVQWIGLVLSRMMGILLLILGMIYVR</sequence>
<keyword evidence="1" id="KW-1133">Transmembrane helix</keyword>
<accession>A0ABU3Z8J0</accession>
<evidence type="ECO:0000313" key="2">
    <source>
        <dbReference type="EMBL" id="MDV5088021.1"/>
    </source>
</evidence>
<protein>
    <submittedName>
        <fullName evidence="2">Uncharacterized protein</fullName>
    </submittedName>
</protein>
<feature type="transmembrane region" description="Helical" evidence="1">
    <location>
        <begin position="118"/>
        <end position="141"/>
    </location>
</feature>
<keyword evidence="1" id="KW-0472">Membrane</keyword>
<evidence type="ECO:0000313" key="3">
    <source>
        <dbReference type="Proteomes" id="UP001272515"/>
    </source>
</evidence>
<feature type="transmembrane region" description="Helical" evidence="1">
    <location>
        <begin position="178"/>
        <end position="211"/>
    </location>
</feature>
<evidence type="ECO:0000256" key="1">
    <source>
        <dbReference type="SAM" id="Phobius"/>
    </source>
</evidence>
<feature type="transmembrane region" description="Helical" evidence="1">
    <location>
        <begin position="217"/>
        <end position="234"/>
    </location>
</feature>
<gene>
    <name evidence="2" type="ORF">RVY80_04055</name>
</gene>
<dbReference type="EMBL" id="JAWJZB010000004">
    <property type="protein sequence ID" value="MDV5088021.1"/>
    <property type="molecule type" value="Genomic_DNA"/>
</dbReference>